<dbReference type="PANTHER" id="PTHR43877">
    <property type="entry name" value="AMINOALKYLPHOSPHONATE N-ACETYLTRANSFERASE-RELATED-RELATED"/>
    <property type="match status" value="1"/>
</dbReference>
<evidence type="ECO:0000256" key="1">
    <source>
        <dbReference type="ARBA" id="ARBA00022679"/>
    </source>
</evidence>
<accession>A0A839IP82</accession>
<protein>
    <submittedName>
        <fullName evidence="4">GNAT family N-acetyltransferase</fullName>
    </submittedName>
</protein>
<dbReference type="RefSeq" id="WP_182807849.1">
    <property type="nucleotide sequence ID" value="NZ_JACJFM010000005.1"/>
</dbReference>
<keyword evidence="2" id="KW-0012">Acyltransferase</keyword>
<dbReference type="Pfam" id="PF00583">
    <property type="entry name" value="Acetyltransf_1"/>
    <property type="match status" value="1"/>
</dbReference>
<comment type="caution">
    <text evidence="4">The sequence shown here is derived from an EMBL/GenBank/DDBJ whole genome shotgun (WGS) entry which is preliminary data.</text>
</comment>
<evidence type="ECO:0000259" key="3">
    <source>
        <dbReference type="PROSITE" id="PS51186"/>
    </source>
</evidence>
<evidence type="ECO:0000256" key="2">
    <source>
        <dbReference type="ARBA" id="ARBA00023315"/>
    </source>
</evidence>
<evidence type="ECO:0000313" key="5">
    <source>
        <dbReference type="Proteomes" id="UP000565262"/>
    </source>
</evidence>
<dbReference type="CDD" id="cd04301">
    <property type="entry name" value="NAT_SF"/>
    <property type="match status" value="1"/>
</dbReference>
<dbReference type="AlphaFoldDB" id="A0A839IP82"/>
<gene>
    <name evidence="4" type="ORF">H4O21_05550</name>
</gene>
<name>A0A839IP82_9GAMM</name>
<dbReference type="InterPro" id="IPR016181">
    <property type="entry name" value="Acyl_CoA_acyltransferase"/>
</dbReference>
<keyword evidence="1 4" id="KW-0808">Transferase</keyword>
<dbReference type="PROSITE" id="PS51186">
    <property type="entry name" value="GNAT"/>
    <property type="match status" value="1"/>
</dbReference>
<dbReference type="GO" id="GO:0016747">
    <property type="term" value="F:acyltransferase activity, transferring groups other than amino-acyl groups"/>
    <property type="evidence" value="ECO:0007669"/>
    <property type="project" value="InterPro"/>
</dbReference>
<sequence>MSKLTIRELMESDWRTYRELRLWSLQDSPDAFDSTYEEEEQWPDDIWRSGFTSKEGAALQLPLIAELNGIAIGLAWGVVADQNDQQACLNQMWVSPSARGMGIGHKLMLRVIDWAKDLALDAIVLSVPTSNPGTMHFYRAAGFQPNGERTELREGTELTAQPMRLELYDDAA</sequence>
<dbReference type="InterPro" id="IPR050832">
    <property type="entry name" value="Bact_Acetyltransf"/>
</dbReference>
<reference evidence="4 5" key="1">
    <citation type="submission" date="2020-08" db="EMBL/GenBank/DDBJ databases">
        <title>Oceanospirillum sp. nov. isolated from marine sediment.</title>
        <authorList>
            <person name="Ji X."/>
        </authorList>
    </citation>
    <scope>NUCLEOTIDE SEQUENCE [LARGE SCALE GENOMIC DNA]</scope>
    <source>
        <strain evidence="4 5">D5</strain>
    </source>
</reference>
<keyword evidence="5" id="KW-1185">Reference proteome</keyword>
<dbReference type="Proteomes" id="UP000565262">
    <property type="component" value="Unassembled WGS sequence"/>
</dbReference>
<feature type="domain" description="N-acetyltransferase" evidence="3">
    <location>
        <begin position="4"/>
        <end position="168"/>
    </location>
</feature>
<dbReference type="InterPro" id="IPR000182">
    <property type="entry name" value="GNAT_dom"/>
</dbReference>
<dbReference type="Gene3D" id="3.40.630.30">
    <property type="match status" value="1"/>
</dbReference>
<dbReference type="SUPFAM" id="SSF55729">
    <property type="entry name" value="Acyl-CoA N-acyltransferases (Nat)"/>
    <property type="match status" value="1"/>
</dbReference>
<proteinExistence type="predicted"/>
<evidence type="ECO:0000313" key="4">
    <source>
        <dbReference type="EMBL" id="MBB1486066.1"/>
    </source>
</evidence>
<organism evidence="4 5">
    <name type="scientific">Oceanospirillum sediminis</name>
    <dbReference type="NCBI Taxonomy" id="2760088"/>
    <lineage>
        <taxon>Bacteria</taxon>
        <taxon>Pseudomonadati</taxon>
        <taxon>Pseudomonadota</taxon>
        <taxon>Gammaproteobacteria</taxon>
        <taxon>Oceanospirillales</taxon>
        <taxon>Oceanospirillaceae</taxon>
        <taxon>Oceanospirillum</taxon>
    </lineage>
</organism>
<dbReference type="EMBL" id="JACJFM010000005">
    <property type="protein sequence ID" value="MBB1486066.1"/>
    <property type="molecule type" value="Genomic_DNA"/>
</dbReference>